<dbReference type="PANTHER" id="PTHR22916">
    <property type="entry name" value="GLYCOSYLTRANSFERASE"/>
    <property type="match status" value="1"/>
</dbReference>
<dbReference type="RefSeq" id="WP_345186781.1">
    <property type="nucleotide sequence ID" value="NZ_BAABGP010000014.1"/>
</dbReference>
<evidence type="ECO:0000313" key="3">
    <source>
        <dbReference type="Proteomes" id="UP001500731"/>
    </source>
</evidence>
<reference evidence="3" key="1">
    <citation type="journal article" date="2019" name="Int. J. Syst. Evol. Microbiol.">
        <title>The Global Catalogue of Microorganisms (GCM) 10K type strain sequencing project: providing services to taxonomists for standard genome sequencing and annotation.</title>
        <authorList>
            <consortium name="The Broad Institute Genomics Platform"/>
            <consortium name="The Broad Institute Genome Sequencing Center for Infectious Disease"/>
            <person name="Wu L."/>
            <person name="Ma J."/>
        </authorList>
    </citation>
    <scope>NUCLEOTIDE SEQUENCE [LARGE SCALE GENOMIC DNA]</scope>
    <source>
        <strain evidence="3">JCM 17839</strain>
    </source>
</reference>
<organism evidence="2 3">
    <name type="scientific">Microbacterium panaciterrae</name>
    <dbReference type="NCBI Taxonomy" id="985759"/>
    <lineage>
        <taxon>Bacteria</taxon>
        <taxon>Bacillati</taxon>
        <taxon>Actinomycetota</taxon>
        <taxon>Actinomycetes</taxon>
        <taxon>Micrococcales</taxon>
        <taxon>Microbacteriaceae</taxon>
        <taxon>Microbacterium</taxon>
    </lineage>
</organism>
<keyword evidence="3" id="KW-1185">Reference proteome</keyword>
<dbReference type="EMBL" id="BAABGP010000014">
    <property type="protein sequence ID" value="GAA4485987.1"/>
    <property type="molecule type" value="Genomic_DNA"/>
</dbReference>
<dbReference type="SUPFAM" id="SSF53448">
    <property type="entry name" value="Nucleotide-diphospho-sugar transferases"/>
    <property type="match status" value="1"/>
</dbReference>
<dbReference type="PANTHER" id="PTHR22916:SF3">
    <property type="entry name" value="UDP-GLCNAC:BETAGAL BETA-1,3-N-ACETYLGLUCOSAMINYLTRANSFERASE-LIKE PROTEIN 1"/>
    <property type="match status" value="1"/>
</dbReference>
<dbReference type="Pfam" id="PF00535">
    <property type="entry name" value="Glycos_transf_2"/>
    <property type="match status" value="1"/>
</dbReference>
<comment type="caution">
    <text evidence="2">The sequence shown here is derived from an EMBL/GenBank/DDBJ whole genome shotgun (WGS) entry which is preliminary data.</text>
</comment>
<gene>
    <name evidence="2" type="ORF">GCM10023171_21190</name>
</gene>
<dbReference type="InterPro" id="IPR001173">
    <property type="entry name" value="Glyco_trans_2-like"/>
</dbReference>
<name>A0ABP8PG11_9MICO</name>
<evidence type="ECO:0000259" key="1">
    <source>
        <dbReference type="Pfam" id="PF00535"/>
    </source>
</evidence>
<sequence length="317" mass="35575">MTGDARVTVAIVAYRHAAYIEQCVASIRNQSVPCRILVLDDCSPDDTADVIRRLAAEEGSGPQITALLQQENIGLPANLNIALRLADTDYFVYLAGDDWSLPDRLEKQIAALDAAGPDAGLCYTDCLRARADSTLHDERFSQNHAHVFSPDAADPYRELLLVDNWIPAPTVMFRTSVLRVVGGFDEAIRYEDHDTYVRIAREHRLVYVDEALSVHRELDDGLGTEIFRPNSRDWLEGQLLMERKQLGVDPALTRELCGRLRVRAIRLFKLGGDTRLAAETMGMVVRARPTLDPVLWGYWLLARMPRRARSGSRHRAG</sequence>
<dbReference type="Gene3D" id="3.90.550.10">
    <property type="entry name" value="Spore Coat Polysaccharide Biosynthesis Protein SpsA, Chain A"/>
    <property type="match status" value="1"/>
</dbReference>
<evidence type="ECO:0000313" key="2">
    <source>
        <dbReference type="EMBL" id="GAA4485987.1"/>
    </source>
</evidence>
<dbReference type="CDD" id="cd00761">
    <property type="entry name" value="Glyco_tranf_GTA_type"/>
    <property type="match status" value="1"/>
</dbReference>
<proteinExistence type="predicted"/>
<protein>
    <recommendedName>
        <fullName evidence="1">Glycosyltransferase 2-like domain-containing protein</fullName>
    </recommendedName>
</protein>
<dbReference type="Proteomes" id="UP001500731">
    <property type="component" value="Unassembled WGS sequence"/>
</dbReference>
<dbReference type="InterPro" id="IPR029044">
    <property type="entry name" value="Nucleotide-diphossugar_trans"/>
</dbReference>
<feature type="domain" description="Glycosyltransferase 2-like" evidence="1">
    <location>
        <begin position="8"/>
        <end position="119"/>
    </location>
</feature>
<accession>A0ABP8PG11</accession>